<accession>A0A163UUX3</accession>
<dbReference type="EMBL" id="LT551899">
    <property type="protein sequence ID" value="SAL97707.1"/>
    <property type="molecule type" value="Genomic_DNA"/>
</dbReference>
<feature type="coiled-coil region" evidence="1">
    <location>
        <begin position="6"/>
        <end position="61"/>
    </location>
</feature>
<dbReference type="OMA" id="LTIAHDE"/>
<dbReference type="Proteomes" id="UP000078561">
    <property type="component" value="Unassembled WGS sequence"/>
</dbReference>
<protein>
    <recommendedName>
        <fullName evidence="3">Protein phosphatase 1 regulatory subunit 21 N-terminal domain-containing protein</fullName>
    </recommendedName>
</protein>
<gene>
    <name evidence="4" type="primary">ABSGL_03214.1 scaffold 4267</name>
</gene>
<dbReference type="AlphaFoldDB" id="A0A163UUX3"/>
<dbReference type="InParanoid" id="A0A163UUX3"/>
<feature type="coiled-coil region" evidence="1">
    <location>
        <begin position="100"/>
        <end position="395"/>
    </location>
</feature>
<dbReference type="GO" id="GO:0005769">
    <property type="term" value="C:early endosome"/>
    <property type="evidence" value="ECO:0007669"/>
    <property type="project" value="TreeGrafter"/>
</dbReference>
<organism evidence="4">
    <name type="scientific">Absidia glauca</name>
    <name type="common">Pin mould</name>
    <dbReference type="NCBI Taxonomy" id="4829"/>
    <lineage>
        <taxon>Eukaryota</taxon>
        <taxon>Fungi</taxon>
        <taxon>Fungi incertae sedis</taxon>
        <taxon>Mucoromycota</taxon>
        <taxon>Mucoromycotina</taxon>
        <taxon>Mucoromycetes</taxon>
        <taxon>Mucorales</taxon>
        <taxon>Cunninghamellaceae</taxon>
        <taxon>Absidia</taxon>
    </lineage>
</organism>
<reference evidence="4" key="1">
    <citation type="submission" date="2016-04" db="EMBL/GenBank/DDBJ databases">
        <authorList>
            <person name="Evans L.H."/>
            <person name="Alamgir A."/>
            <person name="Owens N."/>
            <person name="Weber N.D."/>
            <person name="Virtaneva K."/>
            <person name="Barbian K."/>
            <person name="Babar A."/>
            <person name="Rosenke K."/>
        </authorList>
    </citation>
    <scope>NUCLEOTIDE SEQUENCE [LARGE SCALE GENOMIC DNA]</scope>
    <source>
        <strain evidence="4">CBS 101.48</strain>
    </source>
</reference>
<name>A0A163UUX3_ABSGL</name>
<dbReference type="GO" id="GO:0016020">
    <property type="term" value="C:membrane"/>
    <property type="evidence" value="ECO:0007669"/>
    <property type="project" value="TreeGrafter"/>
</dbReference>
<dbReference type="STRING" id="4829.A0A163UUX3"/>
<evidence type="ECO:0000256" key="2">
    <source>
        <dbReference type="SAM" id="MobiDB-lite"/>
    </source>
</evidence>
<dbReference type="OrthoDB" id="5566667at2759"/>
<keyword evidence="5" id="KW-1185">Reference proteome</keyword>
<dbReference type="SMART" id="SM01254">
    <property type="entry name" value="KLRAQ"/>
    <property type="match status" value="1"/>
</dbReference>
<feature type="region of interest" description="Disordered" evidence="2">
    <location>
        <begin position="424"/>
        <end position="476"/>
    </location>
</feature>
<evidence type="ECO:0000313" key="5">
    <source>
        <dbReference type="Proteomes" id="UP000078561"/>
    </source>
</evidence>
<dbReference type="PANTHER" id="PTHR21448">
    <property type="entry name" value="SMOOTH MUSCLE MYOSIN HEAVY CHAIN-RELATED"/>
    <property type="match status" value="1"/>
</dbReference>
<dbReference type="InterPro" id="IPR019343">
    <property type="entry name" value="PPP1R21_N"/>
</dbReference>
<evidence type="ECO:0000313" key="4">
    <source>
        <dbReference type="EMBL" id="SAL97707.1"/>
    </source>
</evidence>
<sequence length="587" mass="66064">MTGVSVEELAQKHQALFQEYSSLKARHTVLKKAVKKERMDNASLQDNVKEKEKELRKLQGQLDILAFHNERLSKRIEAVQEIETKGSHFSLLGGTIKKELEKSTQALDAANTDLARKIEENEDLHAELSEINHVYTDNLNKLYVQIAALEKRIEDLQDERSLLQSETSSQSSVLVKEKDDLTREISRLQDDLSSKLQLLDEYQQHTASNDGAATDLTVTQLKSALEDQAITADQQIKALENDIKGLEDTIMHLKSEHLATSEAANEKTKRLEKQMVSTETLITELRSQQRLDSDSATETRIEALEKDLLNLQQSTESLRAANDTLELEKAALVKDNTSLREDTTGIIDRLTEEVRKKKELLDTMEQKIVYLEKQLEEQQQQISLLQEHVASYENALTTKDSDAQLGHDNSTHEDEHQPFVYPAPTEELAHGGGGSGDDDHSDVATSSNGTLSEAPKTNKANTSGDGGDNNQTQDGLNMETIIQDRENKLKQYYESRVNQLTEKLQVADSKAKRFADLVGSLKDKLIEENETKQGLCKEIVKLKEEVVKAKESLSTTESKYQEQLDMLTEYTTSLQMEVSKAQTRSPT</sequence>
<dbReference type="Pfam" id="PF10205">
    <property type="entry name" value="KLRAQ"/>
    <property type="match status" value="1"/>
</dbReference>
<dbReference type="InterPro" id="IPR049372">
    <property type="entry name" value="PPP1R21_C"/>
</dbReference>
<evidence type="ECO:0000256" key="1">
    <source>
        <dbReference type="SAM" id="Coils"/>
    </source>
</evidence>
<evidence type="ECO:0000259" key="3">
    <source>
        <dbReference type="SMART" id="SM01254"/>
    </source>
</evidence>
<dbReference type="InterPro" id="IPR040024">
    <property type="entry name" value="PPP1R21"/>
</dbReference>
<proteinExistence type="predicted"/>
<dbReference type="Pfam" id="PF21636">
    <property type="entry name" value="PPP1R21_C"/>
    <property type="match status" value="1"/>
</dbReference>
<keyword evidence="1" id="KW-0175">Coiled coil</keyword>
<feature type="domain" description="Protein phosphatase 1 regulatory subunit 21 N-terminal" evidence="3">
    <location>
        <begin position="14"/>
        <end position="124"/>
    </location>
</feature>
<feature type="coiled-coil region" evidence="1">
    <location>
        <begin position="525"/>
        <end position="559"/>
    </location>
</feature>
<dbReference type="PANTHER" id="PTHR21448:SF0">
    <property type="entry name" value="PROTEIN PHOSPHATASE 1 REGULATORY SUBUNIT 21"/>
    <property type="match status" value="1"/>
</dbReference>